<evidence type="ECO:0000259" key="3">
    <source>
        <dbReference type="Pfam" id="PF02769"/>
    </source>
</evidence>
<dbReference type="Pfam" id="PF00586">
    <property type="entry name" value="AIRS"/>
    <property type="match status" value="1"/>
</dbReference>
<protein>
    <submittedName>
        <fullName evidence="4">AIR synthase family protein</fullName>
    </submittedName>
</protein>
<dbReference type="InterPro" id="IPR016188">
    <property type="entry name" value="PurM-like_N"/>
</dbReference>
<dbReference type="InterPro" id="IPR011854">
    <property type="entry name" value="HypE"/>
</dbReference>
<comment type="similarity">
    <text evidence="1">Belongs to the HypE family.</text>
</comment>
<dbReference type="RefSeq" id="WP_324715372.1">
    <property type="nucleotide sequence ID" value="NZ_CP141615.1"/>
</dbReference>
<proteinExistence type="inferred from homology"/>
<dbReference type="SUPFAM" id="SSF56042">
    <property type="entry name" value="PurM C-terminal domain-like"/>
    <property type="match status" value="1"/>
</dbReference>
<dbReference type="SUPFAM" id="SSF55326">
    <property type="entry name" value="PurM N-terminal domain-like"/>
    <property type="match status" value="1"/>
</dbReference>
<dbReference type="PANTHER" id="PTHR30303:SF4">
    <property type="entry name" value="HYDROGENASE EXPRESSION_FORMATION PROTEIN HYPE"/>
    <property type="match status" value="1"/>
</dbReference>
<dbReference type="PIRSF" id="PIRSF005644">
    <property type="entry name" value="Hdrgns_mtr_HypE"/>
    <property type="match status" value="1"/>
</dbReference>
<reference evidence="4 5" key="1">
    <citation type="journal article" date="2024" name="Front. Microbiol.">
        <title>Novel thermophilic genera Geochorda gen. nov. and Carboxydochorda gen. nov. from the deep terrestrial subsurface reveal the ecophysiological diversity in the class Limnochordia.</title>
        <authorList>
            <person name="Karnachuk O.V."/>
            <person name="Lukina A.P."/>
            <person name="Avakyan M.R."/>
            <person name="Kadnikov V.V."/>
            <person name="Begmatov S."/>
            <person name="Beletsky A.V."/>
            <person name="Vlasova K.G."/>
            <person name="Novikov A.A."/>
            <person name="Shcherbakova V.A."/>
            <person name="Mardanov A.V."/>
            <person name="Ravin N.V."/>
        </authorList>
    </citation>
    <scope>NUCLEOTIDE SEQUENCE [LARGE SCALE GENOMIC DNA]</scope>
    <source>
        <strain evidence="4 5">L945</strain>
    </source>
</reference>
<gene>
    <name evidence="4" type="ORF">U7230_08255</name>
</gene>
<dbReference type="CDD" id="cd06061">
    <property type="entry name" value="PurM-like1"/>
    <property type="match status" value="1"/>
</dbReference>
<dbReference type="InterPro" id="IPR036676">
    <property type="entry name" value="PurM-like_C_sf"/>
</dbReference>
<dbReference type="Proteomes" id="UP001332192">
    <property type="component" value="Chromosome"/>
</dbReference>
<feature type="domain" description="PurM-like C-terminal" evidence="3">
    <location>
        <begin position="168"/>
        <end position="325"/>
    </location>
</feature>
<dbReference type="Gene3D" id="3.90.650.10">
    <property type="entry name" value="PurM-like C-terminal domain"/>
    <property type="match status" value="1"/>
</dbReference>
<evidence type="ECO:0000256" key="1">
    <source>
        <dbReference type="ARBA" id="ARBA00006243"/>
    </source>
</evidence>
<dbReference type="EMBL" id="CP141615">
    <property type="protein sequence ID" value="WRP16099.1"/>
    <property type="molecule type" value="Genomic_DNA"/>
</dbReference>
<feature type="domain" description="PurM-like N-terminal" evidence="2">
    <location>
        <begin position="46"/>
        <end position="149"/>
    </location>
</feature>
<accession>A0ABZ1BTJ3</accession>
<dbReference type="PANTHER" id="PTHR30303">
    <property type="entry name" value="HYDROGENASE ISOENZYMES FORMATION PROTEIN HYPE"/>
    <property type="match status" value="1"/>
</dbReference>
<sequence length="360" mass="38133">MSGEPGALRDTPHLGKVAPRFLQEAILPFLGARRPEVRLGPGQGLDTAAVDLGDGRLLVATADPLWAAPRLGMGRSAWLAAHLVASDLATSGFPPQLALVELNLPPRMSDEELRVYWQGLHRAWEAMGVAVIGGHTGRYAGCDYTIVGSATLLAVGPADRYVSPAHARPGDRILVTKGAAIEATGVLAASFPRTVAERLGADWQRRCEAFLDRASVVADALAAARAGTGPHGVTAMHDATEGGILGGLAEMAAACGQGIVVDASKVPVAEETQRICELFELDPLVIAGEGALLIAVRPERVAAVRQELARIGQAAAEIGWVRPPGEGRWVETPSGRRPLEVPEWDPYWEAYRRAVESGWE</sequence>
<evidence type="ECO:0000259" key="2">
    <source>
        <dbReference type="Pfam" id="PF00586"/>
    </source>
</evidence>
<evidence type="ECO:0000313" key="4">
    <source>
        <dbReference type="EMBL" id="WRP16099.1"/>
    </source>
</evidence>
<dbReference type="InterPro" id="IPR010918">
    <property type="entry name" value="PurM-like_C_dom"/>
</dbReference>
<dbReference type="Gene3D" id="3.30.1330.10">
    <property type="entry name" value="PurM-like, N-terminal domain"/>
    <property type="match status" value="1"/>
</dbReference>
<keyword evidence="5" id="KW-1185">Reference proteome</keyword>
<dbReference type="Pfam" id="PF02769">
    <property type="entry name" value="AIRS_C"/>
    <property type="match status" value="1"/>
</dbReference>
<evidence type="ECO:0000313" key="5">
    <source>
        <dbReference type="Proteomes" id="UP001332192"/>
    </source>
</evidence>
<dbReference type="InterPro" id="IPR036921">
    <property type="entry name" value="PurM-like_N_sf"/>
</dbReference>
<name>A0ABZ1BTJ3_9FIRM</name>
<organism evidence="4 5">
    <name type="scientific">Carboxydichorda subterranea</name>
    <dbReference type="NCBI Taxonomy" id="3109565"/>
    <lineage>
        <taxon>Bacteria</taxon>
        <taxon>Bacillati</taxon>
        <taxon>Bacillota</taxon>
        <taxon>Limnochordia</taxon>
        <taxon>Limnochordales</taxon>
        <taxon>Geochordaceae</taxon>
        <taxon>Carboxydichorda</taxon>
    </lineage>
</organism>